<evidence type="ECO:0000313" key="1">
    <source>
        <dbReference type="EMBL" id="OMO56680.1"/>
    </source>
</evidence>
<accession>A0A1R3GF78</accession>
<sequence length="33" mass="3973">MNNPNLKTKKNVKKFVYLRRAILRRATSKKQVQ</sequence>
<evidence type="ECO:0000313" key="2">
    <source>
        <dbReference type="Proteomes" id="UP000187203"/>
    </source>
</evidence>
<proteinExistence type="predicted"/>
<name>A0A1R3GF78_9ROSI</name>
<comment type="caution">
    <text evidence="1">The sequence shown here is derived from an EMBL/GenBank/DDBJ whole genome shotgun (WGS) entry which is preliminary data.</text>
</comment>
<dbReference type="AlphaFoldDB" id="A0A1R3GF78"/>
<organism evidence="1 2">
    <name type="scientific">Corchorus olitorius</name>
    <dbReference type="NCBI Taxonomy" id="93759"/>
    <lineage>
        <taxon>Eukaryota</taxon>
        <taxon>Viridiplantae</taxon>
        <taxon>Streptophyta</taxon>
        <taxon>Embryophyta</taxon>
        <taxon>Tracheophyta</taxon>
        <taxon>Spermatophyta</taxon>
        <taxon>Magnoliopsida</taxon>
        <taxon>eudicotyledons</taxon>
        <taxon>Gunneridae</taxon>
        <taxon>Pentapetalae</taxon>
        <taxon>rosids</taxon>
        <taxon>malvids</taxon>
        <taxon>Malvales</taxon>
        <taxon>Malvaceae</taxon>
        <taxon>Grewioideae</taxon>
        <taxon>Apeibeae</taxon>
        <taxon>Corchorus</taxon>
    </lineage>
</organism>
<gene>
    <name evidence="1" type="ORF">COLO4_35578</name>
</gene>
<reference evidence="2" key="1">
    <citation type="submission" date="2013-09" db="EMBL/GenBank/DDBJ databases">
        <title>Corchorus olitorius genome sequencing.</title>
        <authorList>
            <person name="Alam M."/>
            <person name="Haque M.S."/>
            <person name="Islam M.S."/>
            <person name="Emdad E.M."/>
            <person name="Islam M.M."/>
            <person name="Ahmed B."/>
            <person name="Halim A."/>
            <person name="Hossen Q.M.M."/>
            <person name="Hossain M.Z."/>
            <person name="Ahmed R."/>
            <person name="Khan M.M."/>
            <person name="Islam R."/>
            <person name="Rashid M.M."/>
            <person name="Khan S.A."/>
            <person name="Rahman M.S."/>
            <person name="Alam M."/>
            <person name="Yahiya A.S."/>
            <person name="Khan M.S."/>
            <person name="Azam M.S."/>
            <person name="Haque T."/>
            <person name="Lashkar M.Z.H."/>
            <person name="Akhand A.I."/>
            <person name="Morshed G."/>
            <person name="Roy S."/>
            <person name="Uddin K.S."/>
            <person name="Rabeya T."/>
            <person name="Hossain A.S."/>
            <person name="Chowdhury A."/>
            <person name="Snigdha A.R."/>
            <person name="Mortoza M.S."/>
            <person name="Matin S.A."/>
            <person name="Hoque S.M.E."/>
            <person name="Islam M.K."/>
            <person name="Roy D.K."/>
            <person name="Haider R."/>
            <person name="Moosa M.M."/>
            <person name="Elias S.M."/>
            <person name="Hasan A.M."/>
            <person name="Jahan S."/>
            <person name="Shafiuddin M."/>
            <person name="Mahmood N."/>
            <person name="Shommy N.S."/>
        </authorList>
    </citation>
    <scope>NUCLEOTIDE SEQUENCE [LARGE SCALE GENOMIC DNA]</scope>
    <source>
        <strain evidence="2">cv. O-4</strain>
    </source>
</reference>
<protein>
    <submittedName>
        <fullName evidence="1">Uncharacterized protein</fullName>
    </submittedName>
</protein>
<dbReference type="Proteomes" id="UP000187203">
    <property type="component" value="Unassembled WGS sequence"/>
</dbReference>
<keyword evidence="2" id="KW-1185">Reference proteome</keyword>
<dbReference type="EMBL" id="AWUE01022705">
    <property type="protein sequence ID" value="OMO56680.1"/>
    <property type="molecule type" value="Genomic_DNA"/>
</dbReference>